<evidence type="ECO:0000256" key="5">
    <source>
        <dbReference type="ARBA" id="ARBA00022989"/>
    </source>
</evidence>
<evidence type="ECO:0000256" key="8">
    <source>
        <dbReference type="SAM" id="SignalP"/>
    </source>
</evidence>
<dbReference type="GO" id="GO:0005886">
    <property type="term" value="C:plasma membrane"/>
    <property type="evidence" value="ECO:0007669"/>
    <property type="project" value="UniProtKB-SubCell"/>
</dbReference>
<evidence type="ECO:0000313" key="11">
    <source>
        <dbReference type="Proteomes" id="UP000317894"/>
    </source>
</evidence>
<keyword evidence="8" id="KW-0732">Signal</keyword>
<reference evidence="10 11" key="1">
    <citation type="submission" date="2019-07" db="EMBL/GenBank/DDBJ databases">
        <title>Novel species isolated from glacier.</title>
        <authorList>
            <person name="Liu Q."/>
            <person name="Xin Y.-H."/>
        </authorList>
    </citation>
    <scope>NUCLEOTIDE SEQUENCE [LARGE SCALE GENOMIC DNA]</scope>
    <source>
        <strain evidence="10 11">LB1R16</strain>
    </source>
</reference>
<keyword evidence="2" id="KW-1003">Cell membrane</keyword>
<dbReference type="Pfam" id="PF13899">
    <property type="entry name" value="Thioredoxin_7"/>
    <property type="match status" value="1"/>
</dbReference>
<feature type="transmembrane region" description="Helical" evidence="7">
    <location>
        <begin position="329"/>
        <end position="348"/>
    </location>
</feature>
<keyword evidence="5 7" id="KW-1133">Transmembrane helix</keyword>
<evidence type="ECO:0000256" key="4">
    <source>
        <dbReference type="ARBA" id="ARBA00022748"/>
    </source>
</evidence>
<evidence type="ECO:0000256" key="6">
    <source>
        <dbReference type="ARBA" id="ARBA00023136"/>
    </source>
</evidence>
<dbReference type="Proteomes" id="UP000317894">
    <property type="component" value="Unassembled WGS sequence"/>
</dbReference>
<dbReference type="OrthoDB" id="9811036at2"/>
<dbReference type="Pfam" id="PF02683">
    <property type="entry name" value="DsbD_TM"/>
    <property type="match status" value="1"/>
</dbReference>
<dbReference type="InterPro" id="IPR013766">
    <property type="entry name" value="Thioredoxin_domain"/>
</dbReference>
<dbReference type="GO" id="GO:0017004">
    <property type="term" value="P:cytochrome complex assembly"/>
    <property type="evidence" value="ECO:0007669"/>
    <property type="project" value="UniProtKB-KW"/>
</dbReference>
<evidence type="ECO:0000256" key="2">
    <source>
        <dbReference type="ARBA" id="ARBA00022475"/>
    </source>
</evidence>
<organism evidence="10 11">
    <name type="scientific">Glacieibacterium frigidum</name>
    <dbReference type="NCBI Taxonomy" id="2593303"/>
    <lineage>
        <taxon>Bacteria</taxon>
        <taxon>Pseudomonadati</taxon>
        <taxon>Pseudomonadota</taxon>
        <taxon>Alphaproteobacteria</taxon>
        <taxon>Sphingomonadales</taxon>
        <taxon>Sphingosinicellaceae</taxon>
        <taxon>Glacieibacterium</taxon>
    </lineage>
</organism>
<comment type="subcellular location">
    <subcellularLocation>
        <location evidence="1">Cell membrane</location>
        <topology evidence="1">Multi-pass membrane protein</topology>
    </subcellularLocation>
</comment>
<dbReference type="Pfam" id="PF11412">
    <property type="entry name" value="DsbD_N"/>
    <property type="match status" value="1"/>
</dbReference>
<dbReference type="PROSITE" id="PS51352">
    <property type="entry name" value="THIOREDOXIN_2"/>
    <property type="match status" value="1"/>
</dbReference>
<dbReference type="PANTHER" id="PTHR32234">
    <property type="entry name" value="THIOL:DISULFIDE INTERCHANGE PROTEIN DSBD"/>
    <property type="match status" value="1"/>
</dbReference>
<feature type="domain" description="Thioredoxin" evidence="9">
    <location>
        <begin position="552"/>
        <end position="680"/>
    </location>
</feature>
<feature type="chain" id="PRO_5021865857" evidence="8">
    <location>
        <begin position="22"/>
        <end position="680"/>
    </location>
</feature>
<dbReference type="EMBL" id="VJWA01000001">
    <property type="protein sequence ID" value="TRW18050.1"/>
    <property type="molecule type" value="Genomic_DNA"/>
</dbReference>
<feature type="transmembrane region" description="Helical" evidence="7">
    <location>
        <begin position="484"/>
        <end position="500"/>
    </location>
</feature>
<dbReference type="Gene3D" id="3.40.30.10">
    <property type="entry name" value="Glutaredoxin"/>
    <property type="match status" value="1"/>
</dbReference>
<sequence>MPLSRLLILLFAALFAVPAAAANVAVTIAAESARPAPGKPLAIALTFAPKPTWHTYWKNPGDAGIETQAAWTLPPGATAGVLRYPVPGRLLVSGLMNYVYEAPQTLLAEVQVPATASGTFPVAVKLDYLVCTDEICVPESASVATTLTIGDGAPDPAQAETFAAARRAMPVPLAEAARYTVTGERVAIGVPMAGLEKVRGAYFFPLRDGIVDYSAAQVVTRSGDLLRIETKGAPTGRIDGVLRIEREGEAPRGFLVAAQPGTVPAAGTPLAAAADDSGAGAMAFLPAFLLAVAGGILLNVMPCVFPILSLKALSLAKGGTSDRTARRDALAYAGGVILVCVALGGAILALRAGGAQVGWAFQLQTPEVILGLLLLTTAIALNLAGLFEVSLPGGGAGQRLASQGGAAGSFWTGALAAFVATPCAGPFMATALAAALVLPPLAGLAVFAGLGLGLALPFVLIAYIPALRRRLPRPGAWMGTFRRILSVPMFLTALALAWVLGRQAGIDGMTLGLAGALALGLLLWWIGTAQAKGRPVWVPLGGAAVAAVLAIIALPTAGPATAQVASAGTLAAQPFSEARLAALRAAGTPTFVYFTADWCLTCKVNERGALRDADVAKAFAAAGVTTLVGDWTNGDAEIGRFIDARGAAGVPLYLFYPRGGESTTLPQILTPRTLIDTATT</sequence>
<accession>A0A552UIM7</accession>
<comment type="caution">
    <text evidence="10">The sequence shown here is derived from an EMBL/GenBank/DDBJ whole genome shotgun (WGS) entry which is preliminary data.</text>
</comment>
<dbReference type="InterPro" id="IPR036249">
    <property type="entry name" value="Thioredoxin-like_sf"/>
</dbReference>
<feature type="signal peptide" evidence="8">
    <location>
        <begin position="1"/>
        <end position="21"/>
    </location>
</feature>
<evidence type="ECO:0000313" key="10">
    <source>
        <dbReference type="EMBL" id="TRW18050.1"/>
    </source>
</evidence>
<keyword evidence="4" id="KW-0201">Cytochrome c-type biogenesis</keyword>
<dbReference type="InterPro" id="IPR028250">
    <property type="entry name" value="DsbDN"/>
</dbReference>
<name>A0A552UIM7_9SPHN</name>
<feature type="transmembrane region" description="Helical" evidence="7">
    <location>
        <begin position="506"/>
        <end position="525"/>
    </location>
</feature>
<dbReference type="PANTHER" id="PTHR32234:SF3">
    <property type="entry name" value="SUPPRESSION OF COPPER SENSITIVITY PROTEIN"/>
    <property type="match status" value="1"/>
</dbReference>
<keyword evidence="11" id="KW-1185">Reference proteome</keyword>
<keyword evidence="3 7" id="KW-0812">Transmembrane</keyword>
<evidence type="ECO:0000259" key="9">
    <source>
        <dbReference type="PROSITE" id="PS51352"/>
    </source>
</evidence>
<dbReference type="SUPFAM" id="SSF52833">
    <property type="entry name" value="Thioredoxin-like"/>
    <property type="match status" value="1"/>
</dbReference>
<feature type="transmembrane region" description="Helical" evidence="7">
    <location>
        <begin position="368"/>
        <end position="389"/>
    </location>
</feature>
<dbReference type="GO" id="GO:0015035">
    <property type="term" value="F:protein-disulfide reductase activity"/>
    <property type="evidence" value="ECO:0007669"/>
    <property type="project" value="TreeGrafter"/>
</dbReference>
<feature type="transmembrane region" description="Helical" evidence="7">
    <location>
        <begin position="410"/>
        <end position="438"/>
    </location>
</feature>
<proteinExistence type="predicted"/>
<dbReference type="RefSeq" id="WP_144236744.1">
    <property type="nucleotide sequence ID" value="NZ_VJWA01000001.1"/>
</dbReference>
<protein>
    <submittedName>
        <fullName evidence="10">Thiol:disulfide interchange protein</fullName>
    </submittedName>
</protein>
<evidence type="ECO:0000256" key="1">
    <source>
        <dbReference type="ARBA" id="ARBA00004651"/>
    </source>
</evidence>
<evidence type="ECO:0000256" key="3">
    <source>
        <dbReference type="ARBA" id="ARBA00022692"/>
    </source>
</evidence>
<dbReference type="AlphaFoldDB" id="A0A552UIM7"/>
<dbReference type="InterPro" id="IPR003834">
    <property type="entry name" value="Cyt_c_assmbl_TM_dom"/>
</dbReference>
<dbReference type="GO" id="GO:0045454">
    <property type="term" value="P:cell redox homeostasis"/>
    <property type="evidence" value="ECO:0007669"/>
    <property type="project" value="TreeGrafter"/>
</dbReference>
<evidence type="ECO:0000256" key="7">
    <source>
        <dbReference type="SAM" id="Phobius"/>
    </source>
</evidence>
<gene>
    <name evidence="10" type="ORF">FMM06_08040</name>
</gene>
<feature type="transmembrane region" description="Helical" evidence="7">
    <location>
        <begin position="444"/>
        <end position="464"/>
    </location>
</feature>
<feature type="transmembrane region" description="Helical" evidence="7">
    <location>
        <begin position="283"/>
        <end position="308"/>
    </location>
</feature>
<feature type="transmembrane region" description="Helical" evidence="7">
    <location>
        <begin position="537"/>
        <end position="557"/>
    </location>
</feature>
<keyword evidence="6 7" id="KW-0472">Membrane</keyword>